<dbReference type="Pfam" id="PF00361">
    <property type="entry name" value="Proton_antipo_M"/>
    <property type="match status" value="1"/>
</dbReference>
<feature type="transmembrane region" description="Helical" evidence="7">
    <location>
        <begin position="202"/>
        <end position="227"/>
    </location>
</feature>
<keyword evidence="2 7" id="KW-0812">Transmembrane</keyword>
<dbReference type="GO" id="GO:0012505">
    <property type="term" value="C:endomembrane system"/>
    <property type="evidence" value="ECO:0007669"/>
    <property type="project" value="UniProtKB-SubCell"/>
</dbReference>
<feature type="transmembrane region" description="Helical" evidence="7">
    <location>
        <begin position="372"/>
        <end position="395"/>
    </location>
</feature>
<dbReference type="STRING" id="118110.XW81_00785"/>
<keyword evidence="3 7" id="KW-1133">Transmembrane helix</keyword>
<evidence type="ECO:0000256" key="4">
    <source>
        <dbReference type="ARBA" id="ARBA00023136"/>
    </source>
</evidence>
<dbReference type="GO" id="GO:0042773">
    <property type="term" value="P:ATP synthesis coupled electron transport"/>
    <property type="evidence" value="ECO:0007669"/>
    <property type="project" value="InterPro"/>
</dbReference>
<evidence type="ECO:0000256" key="1">
    <source>
        <dbReference type="ARBA" id="ARBA00004127"/>
    </source>
</evidence>
<evidence type="ECO:0000256" key="6">
    <source>
        <dbReference type="ARBA" id="ARBA00025811"/>
    </source>
</evidence>
<comment type="subunit">
    <text evidence="6">Composed of 13 different subunits. Subunits NuoA, H, J, K, L, M, N constitute the membrane sector of the complex.</text>
</comment>
<dbReference type="RefSeq" id="WP_075473993.1">
    <property type="nucleotide sequence ID" value="NZ_CP011299.1"/>
</dbReference>
<dbReference type="InterPro" id="IPR010096">
    <property type="entry name" value="NADH-Q_OxRdtase_suN/2"/>
</dbReference>
<evidence type="ECO:0000313" key="11">
    <source>
        <dbReference type="Proteomes" id="UP000077654"/>
    </source>
</evidence>
<feature type="domain" description="NADH:quinone oxidoreductase/Mrp antiporter transmembrane" evidence="9">
    <location>
        <begin position="122"/>
        <end position="421"/>
    </location>
</feature>
<feature type="transmembrane region" description="Helical" evidence="7">
    <location>
        <begin position="269"/>
        <end position="291"/>
    </location>
</feature>
<keyword evidence="7" id="KW-0520">NAD</keyword>
<feature type="transmembrane region" description="Helical" evidence="7">
    <location>
        <begin position="456"/>
        <end position="480"/>
    </location>
</feature>
<gene>
    <name evidence="7" type="primary">nuoN</name>
    <name evidence="10" type="ORF">XW81_00785</name>
</gene>
<dbReference type="GO" id="GO:0005886">
    <property type="term" value="C:plasma membrane"/>
    <property type="evidence" value="ECO:0007669"/>
    <property type="project" value="UniProtKB-SubCell"/>
</dbReference>
<dbReference type="AlphaFoldDB" id="A0A172WDB2"/>
<comment type="subunit">
    <text evidence="7">NDH-1 is composed of 13 different subunits. Subunits NuoA, H, J, K, L, M, N constitute the membrane sector of the complex.</text>
</comment>
<evidence type="ECO:0000313" key="10">
    <source>
        <dbReference type="EMBL" id="ANF16962.1"/>
    </source>
</evidence>
<dbReference type="PATRIC" id="fig|118110.3.peg.153"/>
<comment type="function">
    <text evidence="7">NDH-1 shuttles electrons from NADH, via FMN and iron-sulfur (Fe-S) centers, to quinones in the respiratory chain. The immediate electron acceptor for the enzyme in this species is believed to be ubiquinone. Couples the redox reaction to proton translocation (for every two electrons transferred, four hydrogen ions are translocated across the cytoplasmic membrane), and thus conserves the redox energy in a proton gradient.</text>
</comment>
<feature type="transmembrane region" description="Helical" evidence="7">
    <location>
        <begin position="328"/>
        <end position="351"/>
    </location>
</feature>
<evidence type="ECO:0000256" key="7">
    <source>
        <dbReference type="HAMAP-Rule" id="MF_00445"/>
    </source>
</evidence>
<dbReference type="EC" id="7.1.1.-" evidence="7"/>
<accession>A0A172WDB2</accession>
<evidence type="ECO:0000256" key="2">
    <source>
        <dbReference type="ARBA" id="ARBA00022692"/>
    </source>
</evidence>
<feature type="transmembrane region" description="Helical" evidence="7">
    <location>
        <begin position="239"/>
        <end position="263"/>
    </location>
</feature>
<feature type="transmembrane region" description="Helical" evidence="7">
    <location>
        <begin position="407"/>
        <end position="435"/>
    </location>
</feature>
<keyword evidence="11" id="KW-1185">Reference proteome</keyword>
<organism evidence="10 11">
    <name type="scientific">Buchnera aphidicola subsp. Schlechtendalia chinensis</name>
    <dbReference type="NCBI Taxonomy" id="118110"/>
    <lineage>
        <taxon>Bacteria</taxon>
        <taxon>Pseudomonadati</taxon>
        <taxon>Pseudomonadota</taxon>
        <taxon>Gammaproteobacteria</taxon>
        <taxon>Enterobacterales</taxon>
        <taxon>Erwiniaceae</taxon>
        <taxon>Buchnera</taxon>
    </lineage>
</organism>
<dbReference type="Proteomes" id="UP000077654">
    <property type="component" value="Chromosome"/>
</dbReference>
<reference evidence="10 11" key="1">
    <citation type="submission" date="2015-04" db="EMBL/GenBank/DDBJ databases">
        <title>Buchnera aphidicola assembly.</title>
        <authorList>
            <person name="Zhang Y."/>
        </authorList>
    </citation>
    <scope>NUCLEOTIDE SEQUENCE [LARGE SCALE GENOMIC DNA]</scope>
    <source>
        <strain evidence="10 11">SC</strain>
    </source>
</reference>
<comment type="function">
    <text evidence="5">NDH-1 shuttles electrons from NADH, via FMN and iron-sulfur (Fe-S) centers, to quinones in the respiratory chain. Couples the redox reaction to proton translocation (for every two electrons transferred, four hydrogen ions are translocated across the cytoplasmic membrane), and thus conserves the redox energy in a proton gradient.</text>
</comment>
<dbReference type="NCBIfam" id="TIGR01770">
    <property type="entry name" value="NDH_I_N"/>
    <property type="match status" value="1"/>
</dbReference>
<dbReference type="GO" id="GO:0008137">
    <property type="term" value="F:NADH dehydrogenase (ubiquinone) activity"/>
    <property type="evidence" value="ECO:0007669"/>
    <property type="project" value="InterPro"/>
</dbReference>
<name>A0A172WDB2_BUCSC</name>
<keyword evidence="7" id="KW-1003">Cell membrane</keyword>
<dbReference type="PANTHER" id="PTHR22773">
    <property type="entry name" value="NADH DEHYDROGENASE"/>
    <property type="match status" value="1"/>
</dbReference>
<feature type="transmembrane region" description="Helical" evidence="7">
    <location>
        <begin position="127"/>
        <end position="148"/>
    </location>
</feature>
<evidence type="ECO:0000256" key="8">
    <source>
        <dbReference type="RuleBase" id="RU000320"/>
    </source>
</evidence>
<proteinExistence type="inferred from homology"/>
<comment type="subcellular location">
    <subcellularLocation>
        <location evidence="7">Cell membrane</location>
        <topology evidence="7">Multi-pass membrane protein</topology>
    </subcellularLocation>
    <subcellularLocation>
        <location evidence="1">Endomembrane system</location>
        <topology evidence="1">Multi-pass membrane protein</topology>
    </subcellularLocation>
    <subcellularLocation>
        <location evidence="8">Membrane</location>
        <topology evidence="8">Multi-pass membrane protein</topology>
    </subcellularLocation>
</comment>
<evidence type="ECO:0000259" key="9">
    <source>
        <dbReference type="Pfam" id="PF00361"/>
    </source>
</evidence>
<keyword evidence="7" id="KW-0874">Quinone</keyword>
<feature type="transmembrane region" description="Helical" evidence="7">
    <location>
        <begin position="105"/>
        <end position="121"/>
    </location>
</feature>
<feature type="transmembrane region" description="Helical" evidence="7">
    <location>
        <begin position="6"/>
        <end position="28"/>
    </location>
</feature>
<dbReference type="InterPro" id="IPR001750">
    <property type="entry name" value="ND/Mrp_TM"/>
</dbReference>
<feature type="transmembrane region" description="Helical" evidence="7">
    <location>
        <begin position="35"/>
        <end position="61"/>
    </location>
</feature>
<keyword evidence="7" id="KW-1278">Translocase</keyword>
<dbReference type="EMBL" id="CP011299">
    <property type="protein sequence ID" value="ANF16962.1"/>
    <property type="molecule type" value="Genomic_DNA"/>
</dbReference>
<dbReference type="OrthoDB" id="9768329at2"/>
<feature type="transmembrane region" description="Helical" evidence="7">
    <location>
        <begin position="73"/>
        <end position="93"/>
    </location>
</feature>
<comment type="similarity">
    <text evidence="7">Belongs to the complex I subunit 2 family.</text>
</comment>
<dbReference type="HAMAP" id="MF_00445">
    <property type="entry name" value="NDH1_NuoN_1"/>
    <property type="match status" value="1"/>
</dbReference>
<dbReference type="GO" id="GO:0050136">
    <property type="term" value="F:NADH dehydrogenase (quinone) (non-electrogenic) activity"/>
    <property type="evidence" value="ECO:0007669"/>
    <property type="project" value="UniProtKB-UniRule"/>
</dbReference>
<keyword evidence="4 7" id="KW-0472">Membrane</keyword>
<keyword evidence="7" id="KW-0813">Transport</keyword>
<evidence type="ECO:0000256" key="3">
    <source>
        <dbReference type="ARBA" id="ARBA00022989"/>
    </source>
</evidence>
<feature type="transmembrane region" description="Helical" evidence="7">
    <location>
        <begin position="160"/>
        <end position="182"/>
    </location>
</feature>
<dbReference type="GO" id="GO:0048038">
    <property type="term" value="F:quinone binding"/>
    <property type="evidence" value="ECO:0007669"/>
    <property type="project" value="UniProtKB-KW"/>
</dbReference>
<keyword evidence="7" id="KW-0830">Ubiquinone</keyword>
<protein>
    <recommendedName>
        <fullName evidence="7">NADH-quinone oxidoreductase subunit N</fullName>
        <ecNumber evidence="7">7.1.1.-</ecNumber>
    </recommendedName>
    <alternativeName>
        <fullName evidence="7">NADH dehydrogenase I subunit N</fullName>
    </alternativeName>
    <alternativeName>
        <fullName evidence="7">NDH-1 subunit N</fullName>
    </alternativeName>
</protein>
<evidence type="ECO:0000256" key="5">
    <source>
        <dbReference type="ARBA" id="ARBA00025189"/>
    </source>
</evidence>
<comment type="catalytic activity">
    <reaction evidence="7">
        <text>a quinone + NADH + 5 H(+)(in) = a quinol + NAD(+) + 4 H(+)(out)</text>
        <dbReference type="Rhea" id="RHEA:57888"/>
        <dbReference type="ChEBI" id="CHEBI:15378"/>
        <dbReference type="ChEBI" id="CHEBI:24646"/>
        <dbReference type="ChEBI" id="CHEBI:57540"/>
        <dbReference type="ChEBI" id="CHEBI:57945"/>
        <dbReference type="ChEBI" id="CHEBI:132124"/>
    </reaction>
</comment>
<sequence length="488" mass="54942">MIVSAKQLIACSPLLILSLTVIIIILFISYNRNHFCTFLCSVIGLLLSFFSICIVKTIVPINVTMLFHIDKYSLLYISMVLLSSIITCIFAYSWLENSFYNRNEFYLLLLLSTIGCISLIISNHMSVFFIGMELMSLPVLGLISYAHFERNALEAAIKYMILSCSISVLALFGIALIYSITGSLTFSSLIYELVTSISHPDSILLCGLGLIIFAFSFKLSIFPFHIWTPDVYKGTSSTVLMYVSTATKIAVFSLFFKIFIFLISFHVEFFRIMLEIMICASVIFGNFMAVFQTDIKRFLGYSSISQFGYLLTSLLISNDFNFSLEVVGIYLVGYLLSNIGMFGLMSIMSILKKDLKFDTITFYRGLFWNNPLLASIITIILFSLSGIPSTLGFVGKFYLLSLIVKENLWMLGIILLIGSIIGIYAYLKIVVYLYLEPLDSNNSKNVVLDFFGKLCMFILFLIAILLLLLGIFPNLIIGIISNSEPLLF</sequence>